<sequence length="256" mass="28606">MVGHTGHGMLSRSRSHHHKKLRIVHPMDLIDAQQSEQVHSVRQRSGSIPIITRRPSSSDGGLARKHWPPIEWDPLKLNPPVAAQGPEPPARLHERQPLQVLRPKRSFAGHETARRPARLHHSDSGLSLEAYHGFDFSLGEAKAVHIAEQNHSGAHQHGGQDVHHHDDDKGWPSPASSVDSGKSWFEDETPDEDDAVQRSHELWENTPGAGARPRPQVASPDDPGYFIQRGAWKRRAIFFGGESAEVYQKDDDAFHI</sequence>
<dbReference type="RefSeq" id="XP_040779623.1">
    <property type="nucleotide sequence ID" value="XM_040915250.1"/>
</dbReference>
<evidence type="ECO:0000313" key="2">
    <source>
        <dbReference type="EMBL" id="KAF3768662.1"/>
    </source>
</evidence>
<dbReference type="EMBL" id="MU032345">
    <property type="protein sequence ID" value="KAF3768662.1"/>
    <property type="molecule type" value="Genomic_DNA"/>
</dbReference>
<keyword evidence="3" id="KW-1185">Reference proteome</keyword>
<accession>A0A9P5CSJ2</accession>
<evidence type="ECO:0000313" key="3">
    <source>
        <dbReference type="Proteomes" id="UP000803844"/>
    </source>
</evidence>
<dbReference type="AlphaFoldDB" id="A0A9P5CSJ2"/>
<organism evidence="2 3">
    <name type="scientific">Cryphonectria parasitica (strain ATCC 38755 / EP155)</name>
    <dbReference type="NCBI Taxonomy" id="660469"/>
    <lineage>
        <taxon>Eukaryota</taxon>
        <taxon>Fungi</taxon>
        <taxon>Dikarya</taxon>
        <taxon>Ascomycota</taxon>
        <taxon>Pezizomycotina</taxon>
        <taxon>Sordariomycetes</taxon>
        <taxon>Sordariomycetidae</taxon>
        <taxon>Diaporthales</taxon>
        <taxon>Cryphonectriaceae</taxon>
        <taxon>Cryphonectria-Endothia species complex</taxon>
        <taxon>Cryphonectria</taxon>
    </lineage>
</organism>
<dbReference type="GeneID" id="63832379"/>
<feature type="compositionally biased region" description="Basic and acidic residues" evidence="1">
    <location>
        <begin position="158"/>
        <end position="170"/>
    </location>
</feature>
<feature type="region of interest" description="Disordered" evidence="1">
    <location>
        <begin position="204"/>
        <end position="223"/>
    </location>
</feature>
<feature type="region of interest" description="Disordered" evidence="1">
    <location>
        <begin position="150"/>
        <end position="197"/>
    </location>
</feature>
<name>A0A9P5CSJ2_CRYP1</name>
<proteinExistence type="predicted"/>
<gene>
    <name evidence="2" type="ORF">M406DRAFT_107514</name>
</gene>
<comment type="caution">
    <text evidence="2">The sequence shown here is derived from an EMBL/GenBank/DDBJ whole genome shotgun (WGS) entry which is preliminary data.</text>
</comment>
<feature type="compositionally biased region" description="Low complexity" evidence="1">
    <location>
        <begin position="44"/>
        <end position="58"/>
    </location>
</feature>
<feature type="region of interest" description="Disordered" evidence="1">
    <location>
        <begin position="40"/>
        <end position="63"/>
    </location>
</feature>
<reference evidence="2" key="1">
    <citation type="journal article" date="2020" name="Phytopathology">
        <title>Genome sequence of the chestnut blight fungus Cryphonectria parasitica EP155: A fundamental resource for an archetypical invasive plant pathogen.</title>
        <authorList>
            <person name="Crouch J.A."/>
            <person name="Dawe A."/>
            <person name="Aerts A."/>
            <person name="Barry K."/>
            <person name="Churchill A.C.L."/>
            <person name="Grimwood J."/>
            <person name="Hillman B."/>
            <person name="Milgroom M.G."/>
            <person name="Pangilinan J."/>
            <person name="Smith M."/>
            <person name="Salamov A."/>
            <person name="Schmutz J."/>
            <person name="Yadav J."/>
            <person name="Grigoriev I.V."/>
            <person name="Nuss D."/>
        </authorList>
    </citation>
    <scope>NUCLEOTIDE SEQUENCE</scope>
    <source>
        <strain evidence="2">EP155</strain>
    </source>
</reference>
<dbReference type="OrthoDB" id="5226162at2759"/>
<protein>
    <submittedName>
        <fullName evidence="2">Uncharacterized protein</fullName>
    </submittedName>
</protein>
<dbReference type="Proteomes" id="UP000803844">
    <property type="component" value="Unassembled WGS sequence"/>
</dbReference>
<evidence type="ECO:0000256" key="1">
    <source>
        <dbReference type="SAM" id="MobiDB-lite"/>
    </source>
</evidence>